<dbReference type="GO" id="GO:0031594">
    <property type="term" value="C:neuromuscular junction"/>
    <property type="evidence" value="ECO:0007669"/>
    <property type="project" value="TreeGrafter"/>
</dbReference>
<evidence type="ECO:0000256" key="2">
    <source>
        <dbReference type="ARBA" id="ARBA00010252"/>
    </source>
</evidence>
<evidence type="ECO:0000256" key="1">
    <source>
        <dbReference type="ARBA" id="ARBA00004141"/>
    </source>
</evidence>
<reference evidence="10 11" key="1">
    <citation type="submission" date="2019-04" db="EMBL/GenBank/DDBJ databases">
        <title>The sequence and de novo assembly of Takifugu bimaculatus genome using PacBio and Hi-C technologies.</title>
        <authorList>
            <person name="Xu P."/>
            <person name="Liu B."/>
            <person name="Zhou Z."/>
        </authorList>
    </citation>
    <scope>NUCLEOTIDE SEQUENCE [LARGE SCALE GENOMIC DNA]</scope>
    <source>
        <strain evidence="10">TB-2018</strain>
        <tissue evidence="10">Muscle</tissue>
    </source>
</reference>
<dbReference type="Proteomes" id="UP000516260">
    <property type="component" value="Chromosome 16"/>
</dbReference>
<keyword evidence="5 6" id="KW-0472">Membrane</keyword>
<gene>
    <name evidence="10" type="ORF">fugu_015380</name>
</gene>
<sequence length="203" mass="22191">MQSSAYGASLAGGAFDFVGFLKQPQTVLRCLSWLFSIVVFATITAEGYINPDTSEETKCMFNENDSACSYGVGIGIIAFLACVVMLIVDANFPQISNANQRKIIVGGDFVFSAKFAGSHDAARAVIAFSFFSIGTWAILAYFAYRRYRQGVREFDHEYRDPANDHTTPYPPGPYAGSSGPSGYQQSPFSNSQEQPGEYQPPSY</sequence>
<name>A0A4Z2BYM8_9TELE</name>
<feature type="transmembrane region" description="Helical" evidence="8">
    <location>
        <begin position="70"/>
        <end position="88"/>
    </location>
</feature>
<feature type="region of interest" description="Disordered" evidence="7">
    <location>
        <begin position="158"/>
        <end position="203"/>
    </location>
</feature>
<dbReference type="PROSITE" id="PS51225">
    <property type="entry name" value="MARVEL"/>
    <property type="match status" value="1"/>
</dbReference>
<comment type="subcellular location">
    <subcellularLocation>
        <location evidence="1">Membrane</location>
        <topology evidence="1">Multi-pass membrane protein</topology>
    </subcellularLocation>
</comment>
<evidence type="ECO:0000256" key="6">
    <source>
        <dbReference type="PROSITE-ProRule" id="PRU00581"/>
    </source>
</evidence>
<evidence type="ECO:0000256" key="8">
    <source>
        <dbReference type="SAM" id="Phobius"/>
    </source>
</evidence>
<feature type="transmembrane region" description="Helical" evidence="8">
    <location>
        <begin position="31"/>
        <end position="49"/>
    </location>
</feature>
<keyword evidence="3 6" id="KW-0812">Transmembrane</keyword>
<keyword evidence="4 8" id="KW-1133">Transmembrane helix</keyword>
<organism evidence="10 11">
    <name type="scientific">Takifugu bimaculatus</name>
    <dbReference type="NCBI Taxonomy" id="433685"/>
    <lineage>
        <taxon>Eukaryota</taxon>
        <taxon>Metazoa</taxon>
        <taxon>Chordata</taxon>
        <taxon>Craniata</taxon>
        <taxon>Vertebrata</taxon>
        <taxon>Euteleostomi</taxon>
        <taxon>Actinopterygii</taxon>
        <taxon>Neopterygii</taxon>
        <taxon>Teleostei</taxon>
        <taxon>Neoteleostei</taxon>
        <taxon>Acanthomorphata</taxon>
        <taxon>Eupercaria</taxon>
        <taxon>Tetraodontiformes</taxon>
        <taxon>Tetradontoidea</taxon>
        <taxon>Tetraodontidae</taxon>
        <taxon>Takifugu</taxon>
    </lineage>
</organism>
<feature type="transmembrane region" description="Helical" evidence="8">
    <location>
        <begin position="121"/>
        <end position="144"/>
    </location>
</feature>
<dbReference type="PANTHER" id="PTHR10838">
    <property type="entry name" value="SYNAPTOGYRIN"/>
    <property type="match status" value="1"/>
</dbReference>
<feature type="compositionally biased region" description="Low complexity" evidence="7">
    <location>
        <begin position="174"/>
        <end position="187"/>
    </location>
</feature>
<evidence type="ECO:0000256" key="3">
    <source>
        <dbReference type="ARBA" id="ARBA00022692"/>
    </source>
</evidence>
<evidence type="ECO:0000256" key="5">
    <source>
        <dbReference type="ARBA" id="ARBA00023136"/>
    </source>
</evidence>
<proteinExistence type="inferred from homology"/>
<accession>A0A4Z2BYM8</accession>
<dbReference type="GO" id="GO:0030672">
    <property type="term" value="C:synaptic vesicle membrane"/>
    <property type="evidence" value="ECO:0007669"/>
    <property type="project" value="TreeGrafter"/>
</dbReference>
<dbReference type="EMBL" id="SWLE01000008">
    <property type="protein sequence ID" value="TNM97224.1"/>
    <property type="molecule type" value="Genomic_DNA"/>
</dbReference>
<evidence type="ECO:0000256" key="7">
    <source>
        <dbReference type="SAM" id="MobiDB-lite"/>
    </source>
</evidence>
<keyword evidence="11" id="KW-1185">Reference proteome</keyword>
<evidence type="ECO:0000259" key="9">
    <source>
        <dbReference type="PROSITE" id="PS51225"/>
    </source>
</evidence>
<dbReference type="PIRSF" id="PIRSF011282">
    <property type="entry name" value="Synaptogyrin"/>
    <property type="match status" value="1"/>
</dbReference>
<dbReference type="InterPro" id="IPR016579">
    <property type="entry name" value="Synaptogyrin"/>
</dbReference>
<protein>
    <recommendedName>
        <fullName evidence="9">MARVEL domain-containing protein</fullName>
    </recommendedName>
</protein>
<comment type="similarity">
    <text evidence="2">Belongs to the synaptogyrin family.</text>
</comment>
<evidence type="ECO:0000256" key="4">
    <source>
        <dbReference type="ARBA" id="ARBA00022989"/>
    </source>
</evidence>
<comment type="caution">
    <text evidence="10">The sequence shown here is derived from an EMBL/GenBank/DDBJ whole genome shotgun (WGS) entry which is preliminary data.</text>
</comment>
<dbReference type="Pfam" id="PF01284">
    <property type="entry name" value="MARVEL"/>
    <property type="match status" value="1"/>
</dbReference>
<evidence type="ECO:0000313" key="10">
    <source>
        <dbReference type="EMBL" id="TNM97224.1"/>
    </source>
</evidence>
<dbReference type="InterPro" id="IPR008253">
    <property type="entry name" value="Marvel"/>
</dbReference>
<feature type="domain" description="MARVEL" evidence="9">
    <location>
        <begin position="20"/>
        <end position="148"/>
    </location>
</feature>
<dbReference type="AlphaFoldDB" id="A0A4Z2BYM8"/>
<dbReference type="PANTHER" id="PTHR10838:SF19">
    <property type="entry name" value="SYNAPTOGYRIN-2 LIKE PROTEIN-RELATED"/>
    <property type="match status" value="1"/>
</dbReference>
<evidence type="ECO:0000313" key="11">
    <source>
        <dbReference type="Proteomes" id="UP000516260"/>
    </source>
</evidence>